<keyword evidence="3" id="KW-0645">Protease</keyword>
<organism evidence="3 4">
    <name type="scientific">Dysgonomonas capnocytophagoides</name>
    <dbReference type="NCBI Taxonomy" id="45254"/>
    <lineage>
        <taxon>Bacteria</taxon>
        <taxon>Pseudomonadati</taxon>
        <taxon>Bacteroidota</taxon>
        <taxon>Bacteroidia</taxon>
        <taxon>Bacteroidales</taxon>
        <taxon>Dysgonomonadaceae</taxon>
        <taxon>Dysgonomonas</taxon>
    </lineage>
</organism>
<evidence type="ECO:0000313" key="3">
    <source>
        <dbReference type="EMBL" id="TFD92983.1"/>
    </source>
</evidence>
<keyword evidence="3" id="KW-0378">Hydrolase</keyword>
<dbReference type="Pfam" id="PF01321">
    <property type="entry name" value="Creatinase_N"/>
    <property type="match status" value="1"/>
</dbReference>
<dbReference type="EMBL" id="SOML01000015">
    <property type="protein sequence ID" value="TFD92983.1"/>
    <property type="molecule type" value="Genomic_DNA"/>
</dbReference>
<dbReference type="InterPro" id="IPR036005">
    <property type="entry name" value="Creatinase/aminopeptidase-like"/>
</dbReference>
<dbReference type="PANTHER" id="PTHR46112">
    <property type="entry name" value="AMINOPEPTIDASE"/>
    <property type="match status" value="1"/>
</dbReference>
<dbReference type="InterPro" id="IPR050659">
    <property type="entry name" value="Peptidase_M24B"/>
</dbReference>
<dbReference type="Gene3D" id="3.40.350.10">
    <property type="entry name" value="Creatinase/prolidase N-terminal domain"/>
    <property type="match status" value="1"/>
</dbReference>
<dbReference type="AlphaFoldDB" id="A0A4Y8KVN5"/>
<dbReference type="Pfam" id="PF00557">
    <property type="entry name" value="Peptidase_M24"/>
    <property type="match status" value="1"/>
</dbReference>
<feature type="domain" description="Creatinase N-terminal" evidence="2">
    <location>
        <begin position="14"/>
        <end position="136"/>
    </location>
</feature>
<keyword evidence="3" id="KW-0031">Aminopeptidase</keyword>
<reference evidence="3 4" key="1">
    <citation type="submission" date="2019-03" db="EMBL/GenBank/DDBJ databases">
        <title>San Antonio Military Medical Center submission to MRSN (WRAIR), pending publication.</title>
        <authorList>
            <person name="Blyth D.M."/>
            <person name="Mccarthy S.L."/>
            <person name="Schall S.E."/>
            <person name="Stam J.A."/>
            <person name="Ong A.C."/>
            <person name="Mcgann P.T."/>
        </authorList>
    </citation>
    <scope>NUCLEOTIDE SEQUENCE [LARGE SCALE GENOMIC DNA]</scope>
    <source>
        <strain evidence="3 4">MRSN571793</strain>
    </source>
</reference>
<dbReference type="InterPro" id="IPR029149">
    <property type="entry name" value="Creatin/AminoP/Spt16_N"/>
</dbReference>
<name>A0A4Y8KVN5_9BACT</name>
<gene>
    <name evidence="3" type="ORF">E2605_17870</name>
</gene>
<protein>
    <submittedName>
        <fullName evidence="3">Aminopeptidase P family protein</fullName>
    </submittedName>
</protein>
<comment type="caution">
    <text evidence="3">The sequence shown here is derived from an EMBL/GenBank/DDBJ whole genome shotgun (WGS) entry which is preliminary data.</text>
</comment>
<dbReference type="SUPFAM" id="SSF55920">
    <property type="entry name" value="Creatinase/aminopeptidase"/>
    <property type="match status" value="1"/>
</dbReference>
<keyword evidence="4" id="KW-1185">Reference proteome</keyword>
<evidence type="ECO:0000259" key="1">
    <source>
        <dbReference type="Pfam" id="PF00557"/>
    </source>
</evidence>
<evidence type="ECO:0000259" key="2">
    <source>
        <dbReference type="Pfam" id="PF01321"/>
    </source>
</evidence>
<dbReference type="RefSeq" id="WP_134437414.1">
    <property type="nucleotide sequence ID" value="NZ_SOML01000015.1"/>
</dbReference>
<dbReference type="SUPFAM" id="SSF53092">
    <property type="entry name" value="Creatinase/prolidase N-terminal domain"/>
    <property type="match status" value="1"/>
</dbReference>
<dbReference type="Proteomes" id="UP000297861">
    <property type="component" value="Unassembled WGS sequence"/>
</dbReference>
<dbReference type="GO" id="GO:0004177">
    <property type="term" value="F:aminopeptidase activity"/>
    <property type="evidence" value="ECO:0007669"/>
    <property type="project" value="UniProtKB-KW"/>
</dbReference>
<dbReference type="STRING" id="1121485.GCA_000426485_01609"/>
<proteinExistence type="predicted"/>
<dbReference type="CDD" id="cd01066">
    <property type="entry name" value="APP_MetAP"/>
    <property type="match status" value="1"/>
</dbReference>
<accession>A0A4Y8KVN5</accession>
<dbReference type="PANTHER" id="PTHR46112:SF2">
    <property type="entry name" value="XAA-PRO AMINOPEPTIDASE P-RELATED"/>
    <property type="match status" value="1"/>
</dbReference>
<evidence type="ECO:0000313" key="4">
    <source>
        <dbReference type="Proteomes" id="UP000297861"/>
    </source>
</evidence>
<dbReference type="InterPro" id="IPR000994">
    <property type="entry name" value="Pept_M24"/>
</dbReference>
<dbReference type="Gene3D" id="3.90.230.10">
    <property type="entry name" value="Creatinase/methionine aminopeptidase superfamily"/>
    <property type="match status" value="1"/>
</dbReference>
<sequence length="394" mass="43759">MDYNTALSDDLVVRRRRLQKEMQKSGIDACILTTSVNVFYMVGGVYNGYYYLPASGEPTHFIKRTIDFHLDNVIHIRKPEQIVEELRKARINVPSKILLEVDALSLTDANRLISSLNLNLPDISNASVLLRKLRSVKSEFELQQVRLCAARHVEVYEQIPSIYKEGMTDLDLQFAIEFLMRKHGSLGIFRSYGANMDIYMGSLLVGENAESPSPFDFALGGKGGSPILPLGACGEKIKHGDTIMVDMAGNYSPWMTDMTRVFSVGKISDLAYKAHAVSGEIHQHIISVAKNGTACADLYNMALEIVSRNGLSDYFMGTKLQAKFIGHGVGLEINEPPVLAPRSKELLLTNTVFALEPKFVIPEVGAVGYENTYLVKDEGLENLTVFDENIIDLC</sequence>
<feature type="domain" description="Peptidase M24" evidence="1">
    <location>
        <begin position="144"/>
        <end position="376"/>
    </location>
</feature>
<dbReference type="InterPro" id="IPR000587">
    <property type="entry name" value="Creatinase_N"/>
</dbReference>
<dbReference type="OrthoDB" id="9806388at2"/>